<gene>
    <name evidence="1" type="ORF">FHS27_003049</name>
</gene>
<protein>
    <submittedName>
        <fullName evidence="1">Uncharacterized protein</fullName>
    </submittedName>
</protein>
<evidence type="ECO:0000313" key="1">
    <source>
        <dbReference type="EMBL" id="MBB3207230.1"/>
    </source>
</evidence>
<sequence>MKLLHSHAGNDCGYPGVEQLNDGTIVATTYIKYRPGADKHSIVSTRFNLAEIDQPHTKPAP</sequence>
<reference evidence="1 2" key="1">
    <citation type="submission" date="2020-08" db="EMBL/GenBank/DDBJ databases">
        <title>Genomic Encyclopedia of Type Strains, Phase III (KMG-III): the genomes of soil and plant-associated and newly described type strains.</title>
        <authorList>
            <person name="Whitman W."/>
        </authorList>
    </citation>
    <scope>NUCLEOTIDE SEQUENCE [LARGE SCALE GENOMIC DNA]</scope>
    <source>
        <strain evidence="1 2">CECT 8075</strain>
    </source>
</reference>
<dbReference type="Proteomes" id="UP000536179">
    <property type="component" value="Unassembled WGS sequence"/>
</dbReference>
<dbReference type="RefSeq" id="WP_246419769.1">
    <property type="nucleotide sequence ID" value="NZ_JACHXU010000009.1"/>
</dbReference>
<name>A0A7W5DZC4_9BACT</name>
<accession>A0A7W5DZC4</accession>
<evidence type="ECO:0000313" key="2">
    <source>
        <dbReference type="Proteomes" id="UP000536179"/>
    </source>
</evidence>
<organism evidence="1 2">
    <name type="scientific">Aporhodopirellula rubra</name>
    <dbReference type="NCBI Taxonomy" id="980271"/>
    <lineage>
        <taxon>Bacteria</taxon>
        <taxon>Pseudomonadati</taxon>
        <taxon>Planctomycetota</taxon>
        <taxon>Planctomycetia</taxon>
        <taxon>Pirellulales</taxon>
        <taxon>Pirellulaceae</taxon>
        <taxon>Aporhodopirellula</taxon>
    </lineage>
</organism>
<keyword evidence="2" id="KW-1185">Reference proteome</keyword>
<dbReference type="AlphaFoldDB" id="A0A7W5DZC4"/>
<proteinExistence type="predicted"/>
<comment type="caution">
    <text evidence="1">The sequence shown here is derived from an EMBL/GenBank/DDBJ whole genome shotgun (WGS) entry which is preliminary data.</text>
</comment>
<dbReference type="EMBL" id="JACHXU010000009">
    <property type="protein sequence ID" value="MBB3207230.1"/>
    <property type="molecule type" value="Genomic_DNA"/>
</dbReference>